<evidence type="ECO:0000256" key="1">
    <source>
        <dbReference type="ARBA" id="ARBA00004761"/>
    </source>
</evidence>
<organism evidence="10 11">
    <name type="scientific">Sinorhizobium kummerowiae</name>
    <dbReference type="NCBI Taxonomy" id="158892"/>
    <lineage>
        <taxon>Bacteria</taxon>
        <taxon>Pseudomonadati</taxon>
        <taxon>Pseudomonadota</taxon>
        <taxon>Alphaproteobacteria</taxon>
        <taxon>Hyphomicrobiales</taxon>
        <taxon>Rhizobiaceae</taxon>
        <taxon>Sinorhizobium/Ensifer group</taxon>
        <taxon>Sinorhizobium</taxon>
    </lineage>
</organism>
<dbReference type="InterPro" id="IPR027417">
    <property type="entry name" value="P-loop_NTPase"/>
</dbReference>
<accession>A0ABY8TEV3</accession>
<dbReference type="RefSeq" id="WP_010967265.1">
    <property type="nucleotide sequence ID" value="NZ_CP120366.1"/>
</dbReference>
<evidence type="ECO:0000313" key="11">
    <source>
        <dbReference type="Proteomes" id="UP001233264"/>
    </source>
</evidence>
<keyword evidence="4 9" id="KW-0808">Transferase</keyword>
<evidence type="ECO:0000313" key="10">
    <source>
        <dbReference type="EMBL" id="WHS95728.1"/>
    </source>
</evidence>
<dbReference type="SUPFAM" id="SSF52540">
    <property type="entry name" value="P-loop containing nucleoside triphosphate hydrolases"/>
    <property type="match status" value="1"/>
</dbReference>
<dbReference type="InterPro" id="IPR031322">
    <property type="entry name" value="Shikimate/glucono_kinase"/>
</dbReference>
<evidence type="ECO:0000256" key="2">
    <source>
        <dbReference type="ARBA" id="ARBA00008420"/>
    </source>
</evidence>
<dbReference type="EC" id="2.7.1.12" evidence="3 9"/>
<evidence type="ECO:0000256" key="4">
    <source>
        <dbReference type="ARBA" id="ARBA00022679"/>
    </source>
</evidence>
<dbReference type="Pfam" id="PF01202">
    <property type="entry name" value="SKI"/>
    <property type="match status" value="1"/>
</dbReference>
<keyword evidence="7 9" id="KW-0067">ATP-binding</keyword>
<protein>
    <recommendedName>
        <fullName evidence="3 9">Gluconokinase</fullName>
        <ecNumber evidence="3 9">2.7.1.12</ecNumber>
    </recommendedName>
</protein>
<evidence type="ECO:0000256" key="3">
    <source>
        <dbReference type="ARBA" id="ARBA00012054"/>
    </source>
</evidence>
<comment type="similarity">
    <text evidence="2 9">Belongs to the gluconokinase GntK/GntV family.</text>
</comment>
<keyword evidence="11" id="KW-1185">Reference proteome</keyword>
<keyword evidence="5 9" id="KW-0547">Nucleotide-binding</keyword>
<dbReference type="EMBL" id="CP120366">
    <property type="protein sequence ID" value="WHS95728.1"/>
    <property type="molecule type" value="Genomic_DNA"/>
</dbReference>
<geneLocation type="plasmid" evidence="10 11">
    <name>pSkuCCBAU71714a</name>
</geneLocation>
<dbReference type="InterPro" id="IPR006001">
    <property type="entry name" value="Therm_gnt_kin"/>
</dbReference>
<dbReference type="PANTHER" id="PTHR43442:SF3">
    <property type="entry name" value="GLUCONOKINASE-RELATED"/>
    <property type="match status" value="1"/>
</dbReference>
<reference evidence="10 11" key="1">
    <citation type="submission" date="2023-03" db="EMBL/GenBank/DDBJ databases">
        <authorList>
            <person name="Menendez E."/>
            <person name="Kaur S."/>
            <person name="Flores-Felix J.D."/>
            <person name="diCenzo G.C."/>
            <person name="Peix A."/>
            <person name="Velazquez E."/>
        </authorList>
    </citation>
    <scope>NUCLEOTIDE SEQUENCE [LARGE SCALE GENOMIC DNA]</scope>
    <source>
        <strain evidence="10 11">CCBAU 71714</strain>
        <plasmid evidence="10 11">pSkuCCBAU71714a</plasmid>
    </source>
</reference>
<evidence type="ECO:0000256" key="7">
    <source>
        <dbReference type="ARBA" id="ARBA00022840"/>
    </source>
</evidence>
<keyword evidence="10" id="KW-0614">Plasmid</keyword>
<sequence length="172" mass="18484">MAPHSARRGIVLMGVAGCGKSAIGAALATRLGATYVDGDDLHPPENIARMSRGEPLTDDDRWPWLTLVGRRLAAPDGVLIIGCSALKRRYRDHIRNEAGAPVTFVHLSGTKVLITARMGARAGHFMPVSLIESQFAALEPPTTDENVITVDIDQPLEVLVDEIAVKLEETPS</sequence>
<dbReference type="Proteomes" id="UP001233264">
    <property type="component" value="Plasmid pSkuCCBAU71714a"/>
</dbReference>
<keyword evidence="6 9" id="KW-0418">Kinase</keyword>
<comment type="pathway">
    <text evidence="1">Carbohydrate acid metabolism.</text>
</comment>
<evidence type="ECO:0000256" key="5">
    <source>
        <dbReference type="ARBA" id="ARBA00022741"/>
    </source>
</evidence>
<evidence type="ECO:0000256" key="9">
    <source>
        <dbReference type="RuleBase" id="RU363066"/>
    </source>
</evidence>
<comment type="catalytic activity">
    <reaction evidence="8 9">
        <text>D-gluconate + ATP = 6-phospho-D-gluconate + ADP + H(+)</text>
        <dbReference type="Rhea" id="RHEA:19433"/>
        <dbReference type="ChEBI" id="CHEBI:15378"/>
        <dbReference type="ChEBI" id="CHEBI:18391"/>
        <dbReference type="ChEBI" id="CHEBI:30616"/>
        <dbReference type="ChEBI" id="CHEBI:58759"/>
        <dbReference type="ChEBI" id="CHEBI:456216"/>
        <dbReference type="EC" id="2.7.1.12"/>
    </reaction>
</comment>
<dbReference type="CDD" id="cd02021">
    <property type="entry name" value="GntK"/>
    <property type="match status" value="1"/>
</dbReference>
<name>A0ABY8TEV3_9HYPH</name>
<dbReference type="Gene3D" id="3.40.50.300">
    <property type="entry name" value="P-loop containing nucleotide triphosphate hydrolases"/>
    <property type="match status" value="1"/>
</dbReference>
<dbReference type="GO" id="GO:0046316">
    <property type="term" value="F:gluconokinase activity"/>
    <property type="evidence" value="ECO:0007669"/>
    <property type="project" value="UniProtKB-EC"/>
</dbReference>
<evidence type="ECO:0000256" key="8">
    <source>
        <dbReference type="ARBA" id="ARBA00048090"/>
    </source>
</evidence>
<dbReference type="NCBIfam" id="TIGR01313">
    <property type="entry name" value="therm_gnt_kin"/>
    <property type="match status" value="1"/>
</dbReference>
<gene>
    <name evidence="10" type="ORF">PZL22_005866</name>
</gene>
<dbReference type="PANTHER" id="PTHR43442">
    <property type="entry name" value="GLUCONOKINASE-RELATED"/>
    <property type="match status" value="1"/>
</dbReference>
<proteinExistence type="inferred from homology"/>
<evidence type="ECO:0000256" key="6">
    <source>
        <dbReference type="ARBA" id="ARBA00022777"/>
    </source>
</evidence>